<dbReference type="GO" id="GO:0020037">
    <property type="term" value="F:heme binding"/>
    <property type="evidence" value="ECO:0007669"/>
    <property type="project" value="InterPro"/>
</dbReference>
<dbReference type="AlphaFoldDB" id="A0A918JUY0"/>
<evidence type="ECO:0000256" key="8">
    <source>
        <dbReference type="RuleBase" id="RU000461"/>
    </source>
</evidence>
<keyword evidence="4 8" id="KW-0560">Oxidoreductase</keyword>
<dbReference type="Gene3D" id="1.10.630.10">
    <property type="entry name" value="Cytochrome P450"/>
    <property type="match status" value="1"/>
</dbReference>
<dbReference type="Pfam" id="PF00067">
    <property type="entry name" value="p450"/>
    <property type="match status" value="1"/>
</dbReference>
<name>A0A918JUY0_9FLAO</name>
<reference evidence="9 10" key="1">
    <citation type="journal article" date="2014" name="Int. J. Syst. Evol. Microbiol.">
        <title>Complete genome sequence of Corynebacterium casei LMG S-19264T (=DSM 44701T), isolated from a smear-ripened cheese.</title>
        <authorList>
            <consortium name="US DOE Joint Genome Institute (JGI-PGF)"/>
            <person name="Walter F."/>
            <person name="Albersmeier A."/>
            <person name="Kalinowski J."/>
            <person name="Ruckert C."/>
        </authorList>
    </citation>
    <scope>NUCLEOTIDE SEQUENCE [LARGE SCALE GENOMIC DNA]</scope>
    <source>
        <strain evidence="9 10">KCTC 12285</strain>
    </source>
</reference>
<evidence type="ECO:0000256" key="1">
    <source>
        <dbReference type="ARBA" id="ARBA00010617"/>
    </source>
</evidence>
<dbReference type="InterPro" id="IPR002401">
    <property type="entry name" value="Cyt_P450_E_grp-I"/>
</dbReference>
<comment type="similarity">
    <text evidence="1 8">Belongs to the cytochrome P450 family.</text>
</comment>
<dbReference type="SUPFAM" id="SSF48264">
    <property type="entry name" value="Cytochrome P450"/>
    <property type="match status" value="1"/>
</dbReference>
<dbReference type="GO" id="GO:0016705">
    <property type="term" value="F:oxidoreductase activity, acting on paired donors, with incorporation or reduction of molecular oxygen"/>
    <property type="evidence" value="ECO:0007669"/>
    <property type="project" value="InterPro"/>
</dbReference>
<dbReference type="InterPro" id="IPR050196">
    <property type="entry name" value="Cytochrome_P450_Monoox"/>
</dbReference>
<evidence type="ECO:0000313" key="10">
    <source>
        <dbReference type="Proteomes" id="UP000601108"/>
    </source>
</evidence>
<evidence type="ECO:0000313" key="9">
    <source>
        <dbReference type="EMBL" id="GGX13636.1"/>
    </source>
</evidence>
<dbReference type="PRINTS" id="PR00385">
    <property type="entry name" value="P450"/>
</dbReference>
<keyword evidence="10" id="KW-1185">Reference proteome</keyword>
<proteinExistence type="inferred from homology"/>
<evidence type="ECO:0000256" key="2">
    <source>
        <dbReference type="ARBA" id="ARBA00022617"/>
    </source>
</evidence>
<protein>
    <submittedName>
        <fullName evidence="9">Cytochrome P450</fullName>
    </submittedName>
</protein>
<evidence type="ECO:0000256" key="6">
    <source>
        <dbReference type="ARBA" id="ARBA00023033"/>
    </source>
</evidence>
<dbReference type="PANTHER" id="PTHR24291">
    <property type="entry name" value="CYTOCHROME P450 FAMILY 4"/>
    <property type="match status" value="1"/>
</dbReference>
<dbReference type="PRINTS" id="PR00463">
    <property type="entry name" value="EP450I"/>
</dbReference>
<organism evidence="9 10">
    <name type="scientific">Aquimarina muelleri</name>
    <dbReference type="NCBI Taxonomy" id="279356"/>
    <lineage>
        <taxon>Bacteria</taxon>
        <taxon>Pseudomonadati</taxon>
        <taxon>Bacteroidota</taxon>
        <taxon>Flavobacteriia</taxon>
        <taxon>Flavobacteriales</taxon>
        <taxon>Flavobacteriaceae</taxon>
        <taxon>Aquimarina</taxon>
    </lineage>
</organism>
<dbReference type="GO" id="GO:0004497">
    <property type="term" value="F:monooxygenase activity"/>
    <property type="evidence" value="ECO:0007669"/>
    <property type="project" value="UniProtKB-KW"/>
</dbReference>
<dbReference type="InterPro" id="IPR001128">
    <property type="entry name" value="Cyt_P450"/>
</dbReference>
<dbReference type="EMBL" id="BMWS01000007">
    <property type="protein sequence ID" value="GGX13636.1"/>
    <property type="molecule type" value="Genomic_DNA"/>
</dbReference>
<keyword evidence="2 7" id="KW-0349">Heme</keyword>
<dbReference type="PROSITE" id="PS00086">
    <property type="entry name" value="CYTOCHROME_P450"/>
    <property type="match status" value="1"/>
</dbReference>
<dbReference type="InterPro" id="IPR036396">
    <property type="entry name" value="Cyt_P450_sf"/>
</dbReference>
<dbReference type="PANTHER" id="PTHR24291:SF50">
    <property type="entry name" value="BIFUNCTIONAL ALBAFLAVENONE MONOOXYGENASE_TERPENE SYNTHASE"/>
    <property type="match status" value="1"/>
</dbReference>
<dbReference type="InterPro" id="IPR017972">
    <property type="entry name" value="Cyt_P450_CS"/>
</dbReference>
<sequence>MYKNPSTVSFFKVLKNAGRILRNPLPFHHENFQKYGDVFNVKIGLGKSVIFTRDGGFAKHMLQKQHKKYAKSDLQTKDLAKYIGEGLLTSNGEKWLRQRRLIQPAFHKKKLESLVDIIKEVIQEESDKITADKVIDVFPLMSDLAFNVVAKSLFSYTDTGNTISRLQYITETAQKSLIKEIRQPYKRWWFYLSGKIKNTNKLTQEARDILNTIIEERKKSDKEYHDLLDMLLAARYEDGSMMDNEQLIDEILILFVAGHETTSNALTFTLALLAMHPEIQDRVYTEVSDNKEVVFSSPIHEIAKYTYTKQCIEEAMRLYPPVYFSDRVAIEEDEYNNLKLKKGNTILISFFEIHRHKDFWSNPDQFNPDRFDIDVDKKEYSDHYFPFGAGPRMCIGNNFAMYEMILAISNIVKKHKISTSLKAIEIQPLITLKPKNAVLQFTTR</sequence>
<dbReference type="RefSeq" id="WP_027411456.1">
    <property type="nucleotide sequence ID" value="NZ_BMWS01000007.1"/>
</dbReference>
<evidence type="ECO:0000256" key="3">
    <source>
        <dbReference type="ARBA" id="ARBA00022723"/>
    </source>
</evidence>
<gene>
    <name evidence="9" type="ORF">GCM10007384_14030</name>
</gene>
<feature type="binding site" description="axial binding residue" evidence="7">
    <location>
        <position position="394"/>
    </location>
    <ligand>
        <name>heme</name>
        <dbReference type="ChEBI" id="CHEBI:30413"/>
    </ligand>
    <ligandPart>
        <name>Fe</name>
        <dbReference type="ChEBI" id="CHEBI:18248"/>
    </ligandPart>
</feature>
<comment type="cofactor">
    <cofactor evidence="7">
        <name>heme</name>
        <dbReference type="ChEBI" id="CHEBI:30413"/>
    </cofactor>
</comment>
<accession>A0A918JUY0</accession>
<evidence type="ECO:0000256" key="7">
    <source>
        <dbReference type="PIRSR" id="PIRSR602401-1"/>
    </source>
</evidence>
<dbReference type="GO" id="GO:0005506">
    <property type="term" value="F:iron ion binding"/>
    <property type="evidence" value="ECO:0007669"/>
    <property type="project" value="InterPro"/>
</dbReference>
<keyword evidence="5 7" id="KW-0408">Iron</keyword>
<keyword evidence="6 8" id="KW-0503">Monooxygenase</keyword>
<dbReference type="Proteomes" id="UP000601108">
    <property type="component" value="Unassembled WGS sequence"/>
</dbReference>
<comment type="caution">
    <text evidence="9">The sequence shown here is derived from an EMBL/GenBank/DDBJ whole genome shotgun (WGS) entry which is preliminary data.</text>
</comment>
<evidence type="ECO:0000256" key="4">
    <source>
        <dbReference type="ARBA" id="ARBA00023002"/>
    </source>
</evidence>
<keyword evidence="3 7" id="KW-0479">Metal-binding</keyword>
<evidence type="ECO:0000256" key="5">
    <source>
        <dbReference type="ARBA" id="ARBA00023004"/>
    </source>
</evidence>